<name>A0A6V7NPD9_ANACO</name>
<reference evidence="1" key="1">
    <citation type="submission" date="2020-07" db="EMBL/GenBank/DDBJ databases">
        <authorList>
            <person name="Lin J."/>
        </authorList>
    </citation>
    <scope>NUCLEOTIDE SEQUENCE</scope>
</reference>
<proteinExistence type="predicted"/>
<accession>A0A6V7NPD9</accession>
<organism evidence="1">
    <name type="scientific">Ananas comosus var. bracteatus</name>
    <name type="common">red pineapple</name>
    <dbReference type="NCBI Taxonomy" id="296719"/>
    <lineage>
        <taxon>Eukaryota</taxon>
        <taxon>Viridiplantae</taxon>
        <taxon>Streptophyta</taxon>
        <taxon>Embryophyta</taxon>
        <taxon>Tracheophyta</taxon>
        <taxon>Spermatophyta</taxon>
        <taxon>Magnoliopsida</taxon>
        <taxon>Liliopsida</taxon>
        <taxon>Poales</taxon>
        <taxon>Bromeliaceae</taxon>
        <taxon>Bromelioideae</taxon>
        <taxon>Ananas</taxon>
    </lineage>
</organism>
<dbReference type="EMBL" id="LR862140">
    <property type="protein sequence ID" value="CAD1820408.1"/>
    <property type="molecule type" value="Genomic_DNA"/>
</dbReference>
<sequence>MQYRYSGDAVPILCLAELKPESTSLGHAVLFRYPILPSPLFSKQWVARYTLSRLQSTQIFEKSLHRVDPRLDITGSTFSPSKMGVELLEHDKSRQRPLSFHVFGRTSGVAIPTPPEEQLPAVDVPSPDHRYALTLCRFWYTSRGCGRATAFSHRHGRCRNLPFQELLEPLESGLWRYTTLVNAKEKKKEKKKKKKKKELKGEQAWRPWSIFLSLISHLWRLRACGWSLVVDQSSTLEDFELGLEHPREPLLRLDLKNSNSHLELEKGFLHLRRLVDTFMEQMKERKSCGGFGCMRTGQNGPYACYTCRNVFLNANPC</sequence>
<evidence type="ECO:0000313" key="1">
    <source>
        <dbReference type="EMBL" id="CAD1820408.1"/>
    </source>
</evidence>
<dbReference type="AlphaFoldDB" id="A0A6V7NPD9"/>
<gene>
    <name evidence="1" type="ORF">CB5_LOCUS3619</name>
</gene>
<protein>
    <submittedName>
        <fullName evidence="1">Uncharacterized protein</fullName>
    </submittedName>
</protein>